<dbReference type="InterPro" id="IPR043502">
    <property type="entry name" value="DNA/RNA_pol_sf"/>
</dbReference>
<dbReference type="AlphaFoldDB" id="A0A4C1S8X4"/>
<organism evidence="2 3">
    <name type="scientific">Eumeta variegata</name>
    <name type="common">Bagworm moth</name>
    <name type="synonym">Eumeta japonica</name>
    <dbReference type="NCBI Taxonomy" id="151549"/>
    <lineage>
        <taxon>Eukaryota</taxon>
        <taxon>Metazoa</taxon>
        <taxon>Ecdysozoa</taxon>
        <taxon>Arthropoda</taxon>
        <taxon>Hexapoda</taxon>
        <taxon>Insecta</taxon>
        <taxon>Pterygota</taxon>
        <taxon>Neoptera</taxon>
        <taxon>Endopterygota</taxon>
        <taxon>Lepidoptera</taxon>
        <taxon>Glossata</taxon>
        <taxon>Ditrysia</taxon>
        <taxon>Tineoidea</taxon>
        <taxon>Psychidae</taxon>
        <taxon>Oiketicinae</taxon>
        <taxon>Eumeta</taxon>
    </lineage>
</organism>
<dbReference type="STRING" id="151549.A0A4C1S8X4"/>
<dbReference type="PANTHER" id="PTHR47027">
    <property type="entry name" value="REVERSE TRANSCRIPTASE DOMAIN-CONTAINING PROTEIN"/>
    <property type="match status" value="1"/>
</dbReference>
<dbReference type="EMBL" id="BGZK01000001">
    <property type="protein sequence ID" value="GBO98641.1"/>
    <property type="molecule type" value="Genomic_DNA"/>
</dbReference>
<evidence type="ECO:0000259" key="1">
    <source>
        <dbReference type="PROSITE" id="PS50878"/>
    </source>
</evidence>
<dbReference type="GO" id="GO:0071897">
    <property type="term" value="P:DNA biosynthetic process"/>
    <property type="evidence" value="ECO:0007669"/>
    <property type="project" value="UniProtKB-ARBA"/>
</dbReference>
<dbReference type="GO" id="GO:0004519">
    <property type="term" value="F:endonuclease activity"/>
    <property type="evidence" value="ECO:0007669"/>
    <property type="project" value="UniProtKB-KW"/>
</dbReference>
<dbReference type="SUPFAM" id="SSF56672">
    <property type="entry name" value="DNA/RNA polymerases"/>
    <property type="match status" value="1"/>
</dbReference>
<dbReference type="Proteomes" id="UP000299102">
    <property type="component" value="Unassembled WGS sequence"/>
</dbReference>
<feature type="domain" description="Reverse transcriptase" evidence="1">
    <location>
        <begin position="1"/>
        <end position="145"/>
    </location>
</feature>
<protein>
    <submittedName>
        <fullName evidence="2">Retrovirus-related Pol polyprotein from type-2 retrotransposable element R2DM Endonuclease</fullName>
    </submittedName>
</protein>
<dbReference type="PANTHER" id="PTHR47027:SF20">
    <property type="entry name" value="REVERSE TRANSCRIPTASE-LIKE PROTEIN WITH RNA-DIRECTED DNA POLYMERASE DOMAIN"/>
    <property type="match status" value="1"/>
</dbReference>
<dbReference type="InterPro" id="IPR000477">
    <property type="entry name" value="RT_dom"/>
</dbReference>
<gene>
    <name evidence="2" type="primary">pol</name>
    <name evidence="2" type="ORF">EVAR_177_1</name>
</gene>
<evidence type="ECO:0000313" key="3">
    <source>
        <dbReference type="Proteomes" id="UP000299102"/>
    </source>
</evidence>
<keyword evidence="2" id="KW-0540">Nuclease</keyword>
<dbReference type="PROSITE" id="PS50878">
    <property type="entry name" value="RT_POL"/>
    <property type="match status" value="1"/>
</dbReference>
<keyword evidence="3" id="KW-1185">Reference proteome</keyword>
<evidence type="ECO:0000313" key="2">
    <source>
        <dbReference type="EMBL" id="GBO98641.1"/>
    </source>
</evidence>
<keyword evidence="2" id="KW-0378">Hydrolase</keyword>
<proteinExistence type="predicted"/>
<reference evidence="2 3" key="1">
    <citation type="journal article" date="2019" name="Commun. Biol.">
        <title>The bagworm genome reveals a unique fibroin gene that provides high tensile strength.</title>
        <authorList>
            <person name="Kono N."/>
            <person name="Nakamura H."/>
            <person name="Ohtoshi R."/>
            <person name="Tomita M."/>
            <person name="Numata K."/>
            <person name="Arakawa K."/>
        </authorList>
    </citation>
    <scope>NUCLEOTIDE SEQUENCE [LARGE SCALE GENOMIC DNA]</scope>
</reference>
<comment type="caution">
    <text evidence="2">The sequence shown here is derived from an EMBL/GenBank/DDBJ whole genome shotgun (WGS) entry which is preliminary data.</text>
</comment>
<keyword evidence="2" id="KW-0255">Endonuclease</keyword>
<accession>A0A4C1S8X4</accession>
<name>A0A4C1S8X4_EUMVA</name>
<dbReference type="OrthoDB" id="425681at2759"/>
<dbReference type="Pfam" id="PF00078">
    <property type="entry name" value="RVT_1"/>
    <property type="match status" value="1"/>
</dbReference>
<sequence length="145" mass="16192">MISGKSYGVSSGLIQALQCLYRGSSACVRINGPYADWFDIGRGVRLGCIASTWLFNLFMDSCLYDLKEYECWLGMDKVSIKCLLYANDQVILAPSACGLQEMVNKMNDSIKKRGMKVNIGKTKVMMFEKVESTTECDILIEGEKV</sequence>